<evidence type="ECO:0000313" key="2">
    <source>
        <dbReference type="EMBL" id="RDW85475.1"/>
    </source>
</evidence>
<proteinExistence type="predicted"/>
<dbReference type="InterPro" id="IPR052998">
    <property type="entry name" value="Hetero-Diels-Alderase-like"/>
</dbReference>
<dbReference type="AlphaFoldDB" id="A0A3D8SGK5"/>
<dbReference type="OrthoDB" id="9977941at2759"/>
<dbReference type="SUPFAM" id="SSF63829">
    <property type="entry name" value="Calcium-dependent phosphotriesterase"/>
    <property type="match status" value="1"/>
</dbReference>
<feature type="signal peptide" evidence="1">
    <location>
        <begin position="1"/>
        <end position="21"/>
    </location>
</feature>
<keyword evidence="1" id="KW-0732">Signal</keyword>
<dbReference type="EMBL" id="PDLN01000005">
    <property type="protein sequence ID" value="RDW85475.1"/>
    <property type="molecule type" value="Genomic_DNA"/>
</dbReference>
<evidence type="ECO:0000313" key="3">
    <source>
        <dbReference type="Proteomes" id="UP000256328"/>
    </source>
</evidence>
<dbReference type="PANTHER" id="PTHR42060">
    <property type="entry name" value="NHL REPEAT-CONTAINING PROTEIN-RELATED"/>
    <property type="match status" value="1"/>
</dbReference>
<protein>
    <recommendedName>
        <fullName evidence="4">SMP-30/Gluconolactonase/LRE-like region domain-containing protein</fullName>
    </recommendedName>
</protein>
<organism evidence="2 3">
    <name type="scientific">Coleophoma crateriformis</name>
    <dbReference type="NCBI Taxonomy" id="565419"/>
    <lineage>
        <taxon>Eukaryota</taxon>
        <taxon>Fungi</taxon>
        <taxon>Dikarya</taxon>
        <taxon>Ascomycota</taxon>
        <taxon>Pezizomycotina</taxon>
        <taxon>Leotiomycetes</taxon>
        <taxon>Helotiales</taxon>
        <taxon>Dermateaceae</taxon>
        <taxon>Coleophoma</taxon>
    </lineage>
</organism>
<gene>
    <name evidence="2" type="ORF">BP5796_03800</name>
</gene>
<dbReference type="PANTHER" id="PTHR42060:SF1">
    <property type="entry name" value="NHL REPEAT-CONTAINING PROTEIN"/>
    <property type="match status" value="1"/>
</dbReference>
<dbReference type="InterPro" id="IPR011042">
    <property type="entry name" value="6-blade_b-propeller_TolB-like"/>
</dbReference>
<accession>A0A3D8SGK5</accession>
<evidence type="ECO:0000256" key="1">
    <source>
        <dbReference type="SAM" id="SignalP"/>
    </source>
</evidence>
<feature type="chain" id="PRO_5017629372" description="SMP-30/Gluconolactonase/LRE-like region domain-containing protein" evidence="1">
    <location>
        <begin position="22"/>
        <end position="347"/>
    </location>
</feature>
<name>A0A3D8SGK5_9HELO</name>
<dbReference type="Gene3D" id="2.120.10.30">
    <property type="entry name" value="TolB, C-terminal domain"/>
    <property type="match status" value="1"/>
</dbReference>
<keyword evidence="3" id="KW-1185">Reference proteome</keyword>
<reference evidence="2 3" key="1">
    <citation type="journal article" date="2018" name="IMA Fungus">
        <title>IMA Genome-F 9: Draft genome sequence of Annulohypoxylon stygium, Aspergillus mulundensis, Berkeleyomyces basicola (syn. Thielaviopsis basicola), Ceratocystis smalleyi, two Cercospora beticola strains, Coleophoma cylindrospora, Fusarium fracticaudum, Phialophora cf. hyalina, and Morchella septimelata.</title>
        <authorList>
            <person name="Wingfield B.D."/>
            <person name="Bills G.F."/>
            <person name="Dong Y."/>
            <person name="Huang W."/>
            <person name="Nel W.J."/>
            <person name="Swalarsk-Parry B.S."/>
            <person name="Vaghefi N."/>
            <person name="Wilken P.M."/>
            <person name="An Z."/>
            <person name="de Beer Z.W."/>
            <person name="De Vos L."/>
            <person name="Chen L."/>
            <person name="Duong T.A."/>
            <person name="Gao Y."/>
            <person name="Hammerbacher A."/>
            <person name="Kikkert J.R."/>
            <person name="Li Y."/>
            <person name="Li H."/>
            <person name="Li K."/>
            <person name="Li Q."/>
            <person name="Liu X."/>
            <person name="Ma X."/>
            <person name="Naidoo K."/>
            <person name="Pethybridge S.J."/>
            <person name="Sun J."/>
            <person name="Steenkamp E.T."/>
            <person name="van der Nest M.A."/>
            <person name="van Wyk S."/>
            <person name="Wingfield M.J."/>
            <person name="Xiong C."/>
            <person name="Yue Q."/>
            <person name="Zhang X."/>
        </authorList>
    </citation>
    <scope>NUCLEOTIDE SEQUENCE [LARGE SCALE GENOMIC DNA]</scope>
    <source>
        <strain evidence="2 3">BP5796</strain>
    </source>
</reference>
<sequence>MYTAFLTTGLVLLSAISPAVSNPTVRPRASPFPLEVTVLQSFGQYTWCENLAIRSNGQILTTRLDTPEIIQVDPLNETSPITVYSWNASEYKGILGITETVNDVFYVAASAMIDEYFVKTSGTPAIYEVNMTTFAVDAGEVTSAATVTKLTDIPEADFLNGMTTLNNSTVLVADVYNGWVYGVNTATGAYSIYYQDEKMQLPANPSTNLSVNGLKISDSYLYWTNTAAGSLNRIAIDSKGATVGTSEVVAANVPKADDFVIKSDGAIFVAQNQMDELSYVAVGASAAVVAAGSNISTTLAGVTAGHFGRSGWDADRLYLSTSGGLALAINGSITVPGTISYVDTTGF</sequence>
<comment type="caution">
    <text evidence="2">The sequence shown here is derived from an EMBL/GenBank/DDBJ whole genome shotgun (WGS) entry which is preliminary data.</text>
</comment>
<evidence type="ECO:0008006" key="4">
    <source>
        <dbReference type="Google" id="ProtNLM"/>
    </source>
</evidence>
<dbReference type="Proteomes" id="UP000256328">
    <property type="component" value="Unassembled WGS sequence"/>
</dbReference>